<comment type="catalytic activity">
    <reaction evidence="7">
        <text>L-cysteinyl-[protein] + hexadecanoyl-CoA = S-hexadecanoyl-L-cysteinyl-[protein] + CoA</text>
        <dbReference type="Rhea" id="RHEA:36683"/>
        <dbReference type="Rhea" id="RHEA-COMP:10131"/>
        <dbReference type="Rhea" id="RHEA-COMP:11032"/>
        <dbReference type="ChEBI" id="CHEBI:29950"/>
        <dbReference type="ChEBI" id="CHEBI:57287"/>
        <dbReference type="ChEBI" id="CHEBI:57379"/>
        <dbReference type="ChEBI" id="CHEBI:74151"/>
        <dbReference type="EC" id="2.3.1.225"/>
    </reaction>
</comment>
<feature type="transmembrane region" description="Helical" evidence="7">
    <location>
        <begin position="134"/>
        <end position="153"/>
    </location>
</feature>
<feature type="domain" description="Palmitoyltransferase DHHC" evidence="8">
    <location>
        <begin position="88"/>
        <end position="224"/>
    </location>
</feature>
<dbReference type="EnsemblMetazoa" id="XM_050645116.1">
    <property type="protein sequence ID" value="XP_050501073.1"/>
    <property type="gene ID" value="LOC114336226"/>
</dbReference>
<sequence>MRLRQNIFPKCVRDFFVTGFLLVMIPVVYYFELFVVLPRYYIQWSASYNFHFLTGTIILFNICTNLVAIAMCDTSIRGRVLPTDLKPDWKFCSVCESLAPPRSWHCSVCNVCILKRDHHCMFTSYCVGLENHRYFMVFLLYMLIATLYASFYNMRFISHFITFDFSWKSIFKIVFPLATLFMDWTQNQLFIFLILIVLFGAGFSGALLYFHVDLMFRSVVTHERNTVSKYDRGRLENVKLVLGEKWYLVWLSPWIESKLPCDGINWDKILSTKEK</sequence>
<keyword evidence="10" id="KW-1185">Reference proteome</keyword>
<dbReference type="GO" id="GO:0016020">
    <property type="term" value="C:membrane"/>
    <property type="evidence" value="ECO:0007669"/>
    <property type="project" value="UniProtKB-SubCell"/>
</dbReference>
<reference evidence="9" key="2">
    <citation type="submission" date="2025-05" db="UniProtKB">
        <authorList>
            <consortium name="EnsemblMetazoa"/>
        </authorList>
    </citation>
    <scope>IDENTIFICATION</scope>
</reference>
<dbReference type="OrthoDB" id="302728at2759"/>
<dbReference type="GeneID" id="114336226"/>
<organism evidence="11">
    <name type="scientific">Diabrotica virgifera virgifera</name>
    <name type="common">western corn rootworm</name>
    <dbReference type="NCBI Taxonomy" id="50390"/>
    <lineage>
        <taxon>Eukaryota</taxon>
        <taxon>Metazoa</taxon>
        <taxon>Ecdysozoa</taxon>
        <taxon>Arthropoda</taxon>
        <taxon>Hexapoda</taxon>
        <taxon>Insecta</taxon>
        <taxon>Pterygota</taxon>
        <taxon>Neoptera</taxon>
        <taxon>Endopterygota</taxon>
        <taxon>Coleoptera</taxon>
        <taxon>Polyphaga</taxon>
        <taxon>Cucujiformia</taxon>
        <taxon>Chrysomeloidea</taxon>
        <taxon>Chrysomelidae</taxon>
        <taxon>Galerucinae</taxon>
        <taxon>Diabroticina</taxon>
        <taxon>Diabroticites</taxon>
        <taxon>Diabrotica</taxon>
    </lineage>
</organism>
<dbReference type="InParanoid" id="A0A6P7G5Q5"/>
<keyword evidence="6 7" id="KW-0012">Acyltransferase</keyword>
<name>A0A6P7G5Q5_DIAVI</name>
<dbReference type="Pfam" id="PF01529">
    <property type="entry name" value="DHHC"/>
    <property type="match status" value="1"/>
</dbReference>
<proteinExistence type="inferred from homology"/>
<comment type="subcellular location">
    <subcellularLocation>
        <location evidence="1">Membrane</location>
        <topology evidence="1">Multi-pass membrane protein</topology>
    </subcellularLocation>
</comment>
<dbReference type="EC" id="2.3.1.225" evidence="7"/>
<reference evidence="11" key="1">
    <citation type="submission" date="2025-04" db="UniProtKB">
        <authorList>
            <consortium name="RefSeq"/>
        </authorList>
    </citation>
    <scope>IDENTIFICATION</scope>
    <source>
        <tissue evidence="11">Whole insect</tissue>
    </source>
</reference>
<keyword evidence="3 7" id="KW-0812">Transmembrane</keyword>
<comment type="domain">
    <text evidence="7">The DHHC domain is required for palmitoyltransferase activity.</text>
</comment>
<dbReference type="FunCoup" id="A0A6P7G5Q5">
    <property type="interactions" value="788"/>
</dbReference>
<dbReference type="InterPro" id="IPR039859">
    <property type="entry name" value="PFA4/ZDH16/20/ERF2-like"/>
</dbReference>
<evidence type="ECO:0000259" key="8">
    <source>
        <dbReference type="Pfam" id="PF01529"/>
    </source>
</evidence>
<dbReference type="PANTHER" id="PTHR12246">
    <property type="entry name" value="PALMITOYLTRANSFERASE ZDHHC16"/>
    <property type="match status" value="1"/>
</dbReference>
<evidence type="ECO:0000256" key="4">
    <source>
        <dbReference type="ARBA" id="ARBA00022989"/>
    </source>
</evidence>
<evidence type="ECO:0000256" key="5">
    <source>
        <dbReference type="ARBA" id="ARBA00023136"/>
    </source>
</evidence>
<evidence type="ECO:0000313" key="9">
    <source>
        <dbReference type="EnsemblMetazoa" id="XP_050501073.1"/>
    </source>
</evidence>
<dbReference type="RefSeq" id="XP_028142352.1">
    <property type="nucleotide sequence ID" value="XM_028286551.1"/>
</dbReference>
<keyword evidence="5 7" id="KW-0472">Membrane</keyword>
<feature type="transmembrane region" description="Helical" evidence="7">
    <location>
        <begin position="189"/>
        <end position="210"/>
    </location>
</feature>
<keyword evidence="4 7" id="KW-1133">Transmembrane helix</keyword>
<dbReference type="RefSeq" id="XP_050501073.1">
    <property type="nucleotide sequence ID" value="XM_050645116.1"/>
</dbReference>
<keyword evidence="2 7" id="KW-0808">Transferase</keyword>
<evidence type="ECO:0000256" key="1">
    <source>
        <dbReference type="ARBA" id="ARBA00004141"/>
    </source>
</evidence>
<gene>
    <name evidence="11" type="primary">LOC114336226</name>
</gene>
<dbReference type="PROSITE" id="PS50216">
    <property type="entry name" value="DHHC"/>
    <property type="match status" value="1"/>
</dbReference>
<evidence type="ECO:0000256" key="2">
    <source>
        <dbReference type="ARBA" id="ARBA00022679"/>
    </source>
</evidence>
<evidence type="ECO:0000256" key="6">
    <source>
        <dbReference type="ARBA" id="ARBA00023315"/>
    </source>
</evidence>
<evidence type="ECO:0000256" key="3">
    <source>
        <dbReference type="ARBA" id="ARBA00022692"/>
    </source>
</evidence>
<evidence type="ECO:0000256" key="7">
    <source>
        <dbReference type="RuleBase" id="RU079119"/>
    </source>
</evidence>
<dbReference type="GO" id="GO:0019706">
    <property type="term" value="F:protein-cysteine S-palmitoyltransferase activity"/>
    <property type="evidence" value="ECO:0007669"/>
    <property type="project" value="UniProtKB-EC"/>
</dbReference>
<evidence type="ECO:0000313" key="11">
    <source>
        <dbReference type="RefSeq" id="XP_028142352.1"/>
    </source>
</evidence>
<dbReference type="Proteomes" id="UP001652700">
    <property type="component" value="Unplaced"/>
</dbReference>
<comment type="similarity">
    <text evidence="7">Belongs to the DHHC palmitoyltransferase family.</text>
</comment>
<evidence type="ECO:0000313" key="10">
    <source>
        <dbReference type="Proteomes" id="UP001652700"/>
    </source>
</evidence>
<feature type="transmembrane region" description="Helical" evidence="7">
    <location>
        <begin position="51"/>
        <end position="72"/>
    </location>
</feature>
<protein>
    <recommendedName>
        <fullName evidence="7">Palmitoyltransferase</fullName>
        <ecNumber evidence="7">2.3.1.225</ecNumber>
    </recommendedName>
</protein>
<feature type="transmembrane region" description="Helical" evidence="7">
    <location>
        <begin position="12"/>
        <end position="31"/>
    </location>
</feature>
<accession>A0A6P7G5Q5</accession>
<dbReference type="KEGG" id="dvv:114336226"/>
<dbReference type="InterPro" id="IPR001594">
    <property type="entry name" value="Palmitoyltrfase_DHHC"/>
</dbReference>
<dbReference type="AlphaFoldDB" id="A0A6P7G5Q5"/>